<dbReference type="PANTHER" id="PTHR48081">
    <property type="entry name" value="AB HYDROLASE SUPERFAMILY PROTEIN C4A8.06C"/>
    <property type="match status" value="1"/>
</dbReference>
<dbReference type="GO" id="GO:0016787">
    <property type="term" value="F:hydrolase activity"/>
    <property type="evidence" value="ECO:0007669"/>
    <property type="project" value="UniProtKB-KW"/>
</dbReference>
<dbReference type="Proteomes" id="UP001265746">
    <property type="component" value="Unassembled WGS sequence"/>
</dbReference>
<keyword evidence="4" id="KW-1185">Reference proteome</keyword>
<keyword evidence="1" id="KW-0378">Hydrolase</keyword>
<reference evidence="3" key="1">
    <citation type="submission" date="2023-06" db="EMBL/GenBank/DDBJ databases">
        <authorList>
            <person name="Noh H."/>
        </authorList>
    </citation>
    <scope>NUCLEOTIDE SEQUENCE</scope>
    <source>
        <strain evidence="3">DUCC20226</strain>
    </source>
</reference>
<dbReference type="AlphaFoldDB" id="A0AAD9VYY6"/>
<feature type="domain" description="Alpha/beta hydrolase fold-3" evidence="2">
    <location>
        <begin position="76"/>
        <end position="313"/>
    </location>
</feature>
<dbReference type="Pfam" id="PF07859">
    <property type="entry name" value="Abhydrolase_3"/>
    <property type="match status" value="1"/>
</dbReference>
<dbReference type="PANTHER" id="PTHR48081:SF8">
    <property type="entry name" value="ALPHA_BETA HYDROLASE FOLD-3 DOMAIN-CONTAINING PROTEIN-RELATED"/>
    <property type="match status" value="1"/>
</dbReference>
<protein>
    <recommendedName>
        <fullName evidence="2">Alpha/beta hydrolase fold-3 domain-containing protein</fullName>
    </recommendedName>
</protein>
<evidence type="ECO:0000313" key="3">
    <source>
        <dbReference type="EMBL" id="KAK2596588.1"/>
    </source>
</evidence>
<gene>
    <name evidence="3" type="ORF">N8I77_013469</name>
</gene>
<dbReference type="InterPro" id="IPR013094">
    <property type="entry name" value="AB_hydrolase_3"/>
</dbReference>
<dbReference type="InterPro" id="IPR029058">
    <property type="entry name" value="AB_hydrolase_fold"/>
</dbReference>
<evidence type="ECO:0000259" key="2">
    <source>
        <dbReference type="Pfam" id="PF07859"/>
    </source>
</evidence>
<accession>A0AAD9VYY6</accession>
<dbReference type="InterPro" id="IPR050300">
    <property type="entry name" value="GDXG_lipolytic_enzyme"/>
</dbReference>
<sequence>MPPIKMPDSDEAEELAQRREGMRALNQTGLDQLGPCPPHLVETTIEIPLPDGTSSRTIVTRPAKPAPDSKGYPLIVLLYGGGWCGGEPEMMIAPARGFAALLGAVVASPTYKVAPEDPFPAPMQSAWEAVAWLSQPGNLNDGVLLKDDGVSVDLDLGFVIGGASAGANIAAVIAGIAAAAAADNDSELVRGLSPLARPLTGVFASVPAVVAEAMTLPAEYAPQWTSRVDNADGNMPTEAMHQCERRLAPDFNSPWFSPLNLDLDSIKGHHAPRVYTQAGELDCLRDDAVLYDRMLRDKGVAESRINVIKDLGHVGWVTIPMPDAHTDSIKTIWLDGMAWLLGRDWDKSQKLPY</sequence>
<evidence type="ECO:0000313" key="4">
    <source>
        <dbReference type="Proteomes" id="UP001265746"/>
    </source>
</evidence>
<organism evidence="3 4">
    <name type="scientific">Phomopsis amygdali</name>
    <name type="common">Fusicoccum amygdali</name>
    <dbReference type="NCBI Taxonomy" id="1214568"/>
    <lineage>
        <taxon>Eukaryota</taxon>
        <taxon>Fungi</taxon>
        <taxon>Dikarya</taxon>
        <taxon>Ascomycota</taxon>
        <taxon>Pezizomycotina</taxon>
        <taxon>Sordariomycetes</taxon>
        <taxon>Sordariomycetidae</taxon>
        <taxon>Diaporthales</taxon>
        <taxon>Diaporthaceae</taxon>
        <taxon>Diaporthe</taxon>
    </lineage>
</organism>
<evidence type="ECO:0000256" key="1">
    <source>
        <dbReference type="ARBA" id="ARBA00022801"/>
    </source>
</evidence>
<name>A0AAD9VYY6_PHOAM</name>
<proteinExistence type="predicted"/>
<dbReference type="SUPFAM" id="SSF53474">
    <property type="entry name" value="alpha/beta-Hydrolases"/>
    <property type="match status" value="1"/>
</dbReference>
<comment type="caution">
    <text evidence="3">The sequence shown here is derived from an EMBL/GenBank/DDBJ whole genome shotgun (WGS) entry which is preliminary data.</text>
</comment>
<dbReference type="EMBL" id="JAUJFL010000011">
    <property type="protein sequence ID" value="KAK2596588.1"/>
    <property type="molecule type" value="Genomic_DNA"/>
</dbReference>
<dbReference type="Gene3D" id="3.40.50.1820">
    <property type="entry name" value="alpha/beta hydrolase"/>
    <property type="match status" value="1"/>
</dbReference>